<proteinExistence type="predicted"/>
<organism evidence="1 2">
    <name type="scientific">Caenorhabditis auriculariae</name>
    <dbReference type="NCBI Taxonomy" id="2777116"/>
    <lineage>
        <taxon>Eukaryota</taxon>
        <taxon>Metazoa</taxon>
        <taxon>Ecdysozoa</taxon>
        <taxon>Nematoda</taxon>
        <taxon>Chromadorea</taxon>
        <taxon>Rhabditida</taxon>
        <taxon>Rhabditina</taxon>
        <taxon>Rhabditomorpha</taxon>
        <taxon>Rhabditoidea</taxon>
        <taxon>Rhabditidae</taxon>
        <taxon>Peloderinae</taxon>
        <taxon>Caenorhabditis</taxon>
    </lineage>
</organism>
<gene>
    <name evidence="1" type="ORF">CAUJ_LOCUS7521</name>
</gene>
<protein>
    <submittedName>
        <fullName evidence="1">Uncharacterized protein</fullName>
    </submittedName>
</protein>
<comment type="caution">
    <text evidence="1">The sequence shown here is derived from an EMBL/GenBank/DDBJ whole genome shotgun (WGS) entry which is preliminary data.</text>
</comment>
<sequence>MGEDEGLYEVKAKMTGRLVANVRQQVSSAGAKKTSDELQEHRISHNRLFDPWRRQRIPERTQIGAGNSHAEAAKRTTEGVEWRVTPFVPLTDAAPTHRQHASVLLAARSLV</sequence>
<dbReference type="AlphaFoldDB" id="A0A8S1H906"/>
<evidence type="ECO:0000313" key="1">
    <source>
        <dbReference type="EMBL" id="CAD6191602.1"/>
    </source>
</evidence>
<evidence type="ECO:0000313" key="2">
    <source>
        <dbReference type="Proteomes" id="UP000835052"/>
    </source>
</evidence>
<reference evidence="1" key="1">
    <citation type="submission" date="2020-10" db="EMBL/GenBank/DDBJ databases">
        <authorList>
            <person name="Kikuchi T."/>
        </authorList>
    </citation>
    <scope>NUCLEOTIDE SEQUENCE</scope>
    <source>
        <strain evidence="1">NKZ352</strain>
    </source>
</reference>
<dbReference type="Proteomes" id="UP000835052">
    <property type="component" value="Unassembled WGS sequence"/>
</dbReference>
<name>A0A8S1H906_9PELO</name>
<accession>A0A8S1H906</accession>
<keyword evidence="2" id="KW-1185">Reference proteome</keyword>
<dbReference type="EMBL" id="CAJGYM010000022">
    <property type="protein sequence ID" value="CAD6191602.1"/>
    <property type="molecule type" value="Genomic_DNA"/>
</dbReference>